<evidence type="ECO:0000313" key="1">
    <source>
        <dbReference type="EMBL" id="SFO55618.1"/>
    </source>
</evidence>
<organism evidence="1 2">
    <name type="scientific">Anaerocolumna aminovalerica</name>
    <dbReference type="NCBI Taxonomy" id="1527"/>
    <lineage>
        <taxon>Bacteria</taxon>
        <taxon>Bacillati</taxon>
        <taxon>Bacillota</taxon>
        <taxon>Clostridia</taxon>
        <taxon>Lachnospirales</taxon>
        <taxon>Lachnospiraceae</taxon>
        <taxon>Anaerocolumna</taxon>
    </lineage>
</organism>
<evidence type="ECO:0000313" key="2">
    <source>
        <dbReference type="Proteomes" id="UP000198806"/>
    </source>
</evidence>
<protein>
    <submittedName>
        <fullName evidence="1">SPFH domain / Band 7 family protein</fullName>
    </submittedName>
</protein>
<sequence>MKKNMLSIIILAVGILNVILGAVIVFTVVPTATRTNNLISKVASAVDLELASTDNSKNQVKIEDIENFSIDDTTITLKRSENDAKNHYALVSSVSISINKKSADYNKLKPIIETGQGTIKEIISDEFSKYTVDTVMDNKEAIKSEILRRLQEELYNSDFIVGLSLGETLVE</sequence>
<dbReference type="STRING" id="1527.SAMN04489757_13926"/>
<dbReference type="OrthoDB" id="2056812at2"/>
<dbReference type="AlphaFoldDB" id="A0A1I5I4P8"/>
<dbReference type="EMBL" id="FOWD01000039">
    <property type="protein sequence ID" value="SFO55618.1"/>
    <property type="molecule type" value="Genomic_DNA"/>
</dbReference>
<dbReference type="Proteomes" id="UP000198806">
    <property type="component" value="Unassembled WGS sequence"/>
</dbReference>
<keyword evidence="2" id="KW-1185">Reference proteome</keyword>
<dbReference type="RefSeq" id="WP_091688130.1">
    <property type="nucleotide sequence ID" value="NZ_BAABFM010000021.1"/>
</dbReference>
<accession>A0A1I5I4P8</accession>
<name>A0A1I5I4P8_9FIRM</name>
<proteinExistence type="predicted"/>
<reference evidence="1 2" key="1">
    <citation type="submission" date="2016-10" db="EMBL/GenBank/DDBJ databases">
        <authorList>
            <person name="de Groot N.N."/>
        </authorList>
    </citation>
    <scope>NUCLEOTIDE SEQUENCE [LARGE SCALE GENOMIC DNA]</scope>
    <source>
        <strain evidence="1 2">DSM 1283</strain>
    </source>
</reference>
<gene>
    <name evidence="1" type="ORF">SAMN04489757_13926</name>
</gene>